<name>A0A4Y7KVB5_PAPSO</name>
<dbReference type="GO" id="GO:2000601">
    <property type="term" value="P:positive regulation of Arp2/3 complex-mediated actin nucleation"/>
    <property type="evidence" value="ECO:0007669"/>
    <property type="project" value="TreeGrafter"/>
</dbReference>
<sequence>FVLEIFHDLHEEVMTTSARGHGLMTLLQQVVADVPLFERALLSQTTRSQFLHNGGQFEVCTVVGLKVR</sequence>
<dbReference type="InterPro" id="IPR028288">
    <property type="entry name" value="SCAR/WAVE_fam"/>
</dbReference>
<dbReference type="STRING" id="3469.A0A4Y7KVB5"/>
<keyword evidence="3" id="KW-1185">Reference proteome</keyword>
<dbReference type="OMA" id="QFEVCTV"/>
<proteinExistence type="inferred from homology"/>
<organism evidence="2 3">
    <name type="scientific">Papaver somniferum</name>
    <name type="common">Opium poppy</name>
    <dbReference type="NCBI Taxonomy" id="3469"/>
    <lineage>
        <taxon>Eukaryota</taxon>
        <taxon>Viridiplantae</taxon>
        <taxon>Streptophyta</taxon>
        <taxon>Embryophyta</taxon>
        <taxon>Tracheophyta</taxon>
        <taxon>Spermatophyta</taxon>
        <taxon>Magnoliopsida</taxon>
        <taxon>Ranunculales</taxon>
        <taxon>Papaveraceae</taxon>
        <taxon>Papaveroideae</taxon>
        <taxon>Papaver</taxon>
    </lineage>
</organism>
<feature type="non-terminal residue" evidence="2">
    <location>
        <position position="1"/>
    </location>
</feature>
<dbReference type="EMBL" id="CM010723">
    <property type="protein sequence ID" value="RZC76118.1"/>
    <property type="molecule type" value="Genomic_DNA"/>
</dbReference>
<gene>
    <name evidence="2" type="ORF">C5167_003388</name>
</gene>
<dbReference type="Proteomes" id="UP000316621">
    <property type="component" value="Chromosome 9"/>
</dbReference>
<accession>A0A4Y7KVB5</accession>
<dbReference type="PANTHER" id="PTHR12902:SF1">
    <property type="entry name" value="WISKOTT-ALDRICH SYNDROME PROTEIN FAMILY MEMBER"/>
    <property type="match status" value="1"/>
</dbReference>
<dbReference type="GO" id="GO:0005856">
    <property type="term" value="C:cytoskeleton"/>
    <property type="evidence" value="ECO:0007669"/>
    <property type="project" value="UniProtKB-SubCell"/>
</dbReference>
<protein>
    <submittedName>
        <fullName evidence="2">Uncharacterized protein</fullName>
    </submittedName>
</protein>
<evidence type="ECO:0000256" key="1">
    <source>
        <dbReference type="ARBA" id="ARBA00006993"/>
    </source>
</evidence>
<dbReference type="PANTHER" id="PTHR12902">
    <property type="entry name" value="WASP-1"/>
    <property type="match status" value="1"/>
</dbReference>
<evidence type="ECO:0000313" key="2">
    <source>
        <dbReference type="EMBL" id="RZC76118.1"/>
    </source>
</evidence>
<dbReference type="AlphaFoldDB" id="A0A4Y7KVB5"/>
<dbReference type="GO" id="GO:0030036">
    <property type="term" value="P:actin cytoskeleton organization"/>
    <property type="evidence" value="ECO:0007669"/>
    <property type="project" value="InterPro"/>
</dbReference>
<dbReference type="GO" id="GO:0003779">
    <property type="term" value="F:actin binding"/>
    <property type="evidence" value="ECO:0007669"/>
    <property type="project" value="UniProtKB-KW"/>
</dbReference>
<comment type="similarity">
    <text evidence="1">Belongs to the SCAR/WAVE family.</text>
</comment>
<reference evidence="2 3" key="1">
    <citation type="journal article" date="2018" name="Science">
        <title>The opium poppy genome and morphinan production.</title>
        <authorList>
            <person name="Guo L."/>
            <person name="Winzer T."/>
            <person name="Yang X."/>
            <person name="Li Y."/>
            <person name="Ning Z."/>
            <person name="He Z."/>
            <person name="Teodor R."/>
            <person name="Lu Y."/>
            <person name="Bowser T.A."/>
            <person name="Graham I.A."/>
            <person name="Ye K."/>
        </authorList>
    </citation>
    <scope>NUCLEOTIDE SEQUENCE [LARGE SCALE GENOMIC DNA]</scope>
    <source>
        <strain evidence="3">cv. HN1</strain>
        <tissue evidence="2">Leaves</tissue>
    </source>
</reference>
<dbReference type="GO" id="GO:0071933">
    <property type="term" value="F:Arp2/3 complex binding"/>
    <property type="evidence" value="ECO:0007669"/>
    <property type="project" value="TreeGrafter"/>
</dbReference>
<dbReference type="Gramene" id="RZC76118">
    <property type="protein sequence ID" value="RZC76118"/>
    <property type="gene ID" value="C5167_003388"/>
</dbReference>
<evidence type="ECO:0000313" key="3">
    <source>
        <dbReference type="Proteomes" id="UP000316621"/>
    </source>
</evidence>
<dbReference type="GO" id="GO:0034237">
    <property type="term" value="F:protein kinase A regulatory subunit binding"/>
    <property type="evidence" value="ECO:0007669"/>
    <property type="project" value="TreeGrafter"/>
</dbReference>